<feature type="domain" description="PAS" evidence="3">
    <location>
        <begin position="23"/>
        <end position="78"/>
    </location>
</feature>
<evidence type="ECO:0000259" key="4">
    <source>
        <dbReference type="PROSITE" id="PS50887"/>
    </source>
</evidence>
<evidence type="ECO:0000313" key="6">
    <source>
        <dbReference type="Proteomes" id="UP000475582"/>
    </source>
</evidence>
<evidence type="ECO:0000259" key="3">
    <source>
        <dbReference type="PROSITE" id="PS50112"/>
    </source>
</evidence>
<evidence type="ECO:0000313" key="5">
    <source>
        <dbReference type="EMBL" id="MTV41423.1"/>
    </source>
</evidence>
<name>A0A6L6PQV3_9BURK</name>
<dbReference type="PROSITE" id="PS50112">
    <property type="entry name" value="PAS"/>
    <property type="match status" value="1"/>
</dbReference>
<dbReference type="RefSeq" id="WP_155467582.1">
    <property type="nucleotide sequence ID" value="NZ_WNKY01000056.1"/>
</dbReference>
<sequence length="322" mass="35058">MSELAPVPSQLSARVLGLAQLGLIVIDADLRIVMWNQWMASRSGKSAHRVLGQDLFDLYGELRGQRLEQAVLSALQSNLPQTLSPALNPSPFPLYPAGSWGGERVEQAVSVTPFNEGKERFCLIEVSDISAIVGRERQLRSQAEALRAQSYVDGLTGIANRRHFDVAMDRELRRAMRNEGQLSLLLMDIDSFKAYNDHFGHQQGDACLTLVAEAFASMLQRPADLAARYGGEEFAAVLPDTSAEQAARHAEAIRAKIASLNIHHAPAATRPHVTMSIGVATFDKEHLNDVAAMLAAADSCLYAAKKAGRDCVIVYRPQADAA</sequence>
<dbReference type="Pfam" id="PF00990">
    <property type="entry name" value="GGDEF"/>
    <property type="match status" value="1"/>
</dbReference>
<comment type="caution">
    <text evidence="5">The sequence shown here is derived from an EMBL/GenBank/DDBJ whole genome shotgun (WGS) entry which is preliminary data.</text>
</comment>
<dbReference type="Gene3D" id="3.30.450.20">
    <property type="entry name" value="PAS domain"/>
    <property type="match status" value="1"/>
</dbReference>
<dbReference type="NCBIfam" id="TIGR00254">
    <property type="entry name" value="GGDEF"/>
    <property type="match status" value="1"/>
</dbReference>
<feature type="domain" description="GGDEF" evidence="4">
    <location>
        <begin position="180"/>
        <end position="317"/>
    </location>
</feature>
<dbReference type="Gene3D" id="3.30.70.270">
    <property type="match status" value="1"/>
</dbReference>
<protein>
    <recommendedName>
        <fullName evidence="1">diguanylate cyclase</fullName>
        <ecNumber evidence="1">2.7.7.65</ecNumber>
    </recommendedName>
</protein>
<dbReference type="OrthoDB" id="9813903at2"/>
<dbReference type="InterPro" id="IPR000160">
    <property type="entry name" value="GGDEF_dom"/>
</dbReference>
<dbReference type="SMART" id="SM00267">
    <property type="entry name" value="GGDEF"/>
    <property type="match status" value="1"/>
</dbReference>
<dbReference type="GO" id="GO:0043709">
    <property type="term" value="P:cell adhesion involved in single-species biofilm formation"/>
    <property type="evidence" value="ECO:0007669"/>
    <property type="project" value="TreeGrafter"/>
</dbReference>
<dbReference type="CDD" id="cd00130">
    <property type="entry name" value="PAS"/>
    <property type="match status" value="1"/>
</dbReference>
<reference evidence="5 6" key="1">
    <citation type="submission" date="2019-11" db="EMBL/GenBank/DDBJ databases">
        <title>Type strains purchased from KCTC, JCM and DSMZ.</title>
        <authorList>
            <person name="Lu H."/>
        </authorList>
    </citation>
    <scope>NUCLEOTIDE SEQUENCE [LARGE SCALE GENOMIC DNA]</scope>
    <source>
        <strain evidence="5 6">KCTC 22382</strain>
    </source>
</reference>
<dbReference type="GO" id="GO:1902201">
    <property type="term" value="P:negative regulation of bacterial-type flagellum-dependent cell motility"/>
    <property type="evidence" value="ECO:0007669"/>
    <property type="project" value="TreeGrafter"/>
</dbReference>
<dbReference type="InterPro" id="IPR043128">
    <property type="entry name" value="Rev_trsase/Diguanyl_cyclase"/>
</dbReference>
<dbReference type="InterPro" id="IPR013656">
    <property type="entry name" value="PAS_4"/>
</dbReference>
<dbReference type="InterPro" id="IPR035965">
    <property type="entry name" value="PAS-like_dom_sf"/>
</dbReference>
<dbReference type="InterPro" id="IPR000014">
    <property type="entry name" value="PAS"/>
</dbReference>
<proteinExistence type="predicted"/>
<dbReference type="PROSITE" id="PS50887">
    <property type="entry name" value="GGDEF"/>
    <property type="match status" value="1"/>
</dbReference>
<dbReference type="InterPro" id="IPR050469">
    <property type="entry name" value="Diguanylate_Cyclase"/>
</dbReference>
<dbReference type="CDD" id="cd01949">
    <property type="entry name" value="GGDEF"/>
    <property type="match status" value="1"/>
</dbReference>
<accession>A0A6L6PQV3</accession>
<keyword evidence="6" id="KW-1185">Reference proteome</keyword>
<evidence type="ECO:0000256" key="2">
    <source>
        <dbReference type="ARBA" id="ARBA00034247"/>
    </source>
</evidence>
<dbReference type="EC" id="2.7.7.65" evidence="1"/>
<dbReference type="GO" id="GO:0052621">
    <property type="term" value="F:diguanylate cyclase activity"/>
    <property type="evidence" value="ECO:0007669"/>
    <property type="project" value="UniProtKB-EC"/>
</dbReference>
<dbReference type="PANTHER" id="PTHR45138">
    <property type="entry name" value="REGULATORY COMPONENTS OF SENSORY TRANSDUCTION SYSTEM"/>
    <property type="match status" value="1"/>
</dbReference>
<evidence type="ECO:0000256" key="1">
    <source>
        <dbReference type="ARBA" id="ARBA00012528"/>
    </source>
</evidence>
<dbReference type="GO" id="GO:0005886">
    <property type="term" value="C:plasma membrane"/>
    <property type="evidence" value="ECO:0007669"/>
    <property type="project" value="TreeGrafter"/>
</dbReference>
<gene>
    <name evidence="5" type="ORF">GM676_28115</name>
</gene>
<dbReference type="SUPFAM" id="SSF55785">
    <property type="entry name" value="PYP-like sensor domain (PAS domain)"/>
    <property type="match status" value="1"/>
</dbReference>
<dbReference type="InterPro" id="IPR029787">
    <property type="entry name" value="Nucleotide_cyclase"/>
</dbReference>
<dbReference type="SUPFAM" id="SSF55073">
    <property type="entry name" value="Nucleotide cyclase"/>
    <property type="match status" value="1"/>
</dbReference>
<dbReference type="AlphaFoldDB" id="A0A6L6PQV3"/>
<dbReference type="FunFam" id="3.30.70.270:FF:000001">
    <property type="entry name" value="Diguanylate cyclase domain protein"/>
    <property type="match status" value="1"/>
</dbReference>
<comment type="catalytic activity">
    <reaction evidence="2">
        <text>2 GTP = 3',3'-c-di-GMP + 2 diphosphate</text>
        <dbReference type="Rhea" id="RHEA:24898"/>
        <dbReference type="ChEBI" id="CHEBI:33019"/>
        <dbReference type="ChEBI" id="CHEBI:37565"/>
        <dbReference type="ChEBI" id="CHEBI:58805"/>
        <dbReference type="EC" id="2.7.7.65"/>
    </reaction>
</comment>
<dbReference type="EMBL" id="WNKY01000056">
    <property type="protein sequence ID" value="MTV41423.1"/>
    <property type="molecule type" value="Genomic_DNA"/>
</dbReference>
<dbReference type="PANTHER" id="PTHR45138:SF9">
    <property type="entry name" value="DIGUANYLATE CYCLASE DGCM-RELATED"/>
    <property type="match status" value="1"/>
</dbReference>
<dbReference type="Pfam" id="PF08448">
    <property type="entry name" value="PAS_4"/>
    <property type="match status" value="1"/>
</dbReference>
<dbReference type="Proteomes" id="UP000475582">
    <property type="component" value="Unassembled WGS sequence"/>
</dbReference>
<organism evidence="5 6">
    <name type="scientific">Duganella radicis</name>
    <dbReference type="NCBI Taxonomy" id="551988"/>
    <lineage>
        <taxon>Bacteria</taxon>
        <taxon>Pseudomonadati</taxon>
        <taxon>Pseudomonadota</taxon>
        <taxon>Betaproteobacteria</taxon>
        <taxon>Burkholderiales</taxon>
        <taxon>Oxalobacteraceae</taxon>
        <taxon>Telluria group</taxon>
        <taxon>Duganella</taxon>
    </lineage>
</organism>
<dbReference type="SMART" id="SM00091">
    <property type="entry name" value="PAS"/>
    <property type="match status" value="1"/>
</dbReference>